<keyword evidence="6 7" id="KW-0472">Membrane</keyword>
<dbReference type="GO" id="GO:0005886">
    <property type="term" value="C:plasma membrane"/>
    <property type="evidence" value="ECO:0007669"/>
    <property type="project" value="UniProtKB-SubCell"/>
</dbReference>
<feature type="domain" description="Major facilitator superfamily (MFS) profile" evidence="8">
    <location>
        <begin position="13"/>
        <end position="402"/>
    </location>
</feature>
<comment type="subcellular location">
    <subcellularLocation>
        <location evidence="1">Cell membrane</location>
        <topology evidence="1">Multi-pass membrane protein</topology>
    </subcellularLocation>
</comment>
<evidence type="ECO:0000256" key="4">
    <source>
        <dbReference type="ARBA" id="ARBA00022692"/>
    </source>
</evidence>
<protein>
    <submittedName>
        <fullName evidence="9">MFS transporter</fullName>
    </submittedName>
</protein>
<feature type="transmembrane region" description="Helical" evidence="7">
    <location>
        <begin position="224"/>
        <end position="243"/>
    </location>
</feature>
<gene>
    <name evidence="9" type="ORF">FDZ14_18780</name>
</gene>
<dbReference type="RefSeq" id="WP_171777847.1">
    <property type="nucleotide sequence ID" value="NZ_CP045272.1"/>
</dbReference>
<feature type="transmembrane region" description="Helical" evidence="7">
    <location>
        <begin position="83"/>
        <end position="106"/>
    </location>
</feature>
<dbReference type="PRINTS" id="PR01035">
    <property type="entry name" value="TCRTETA"/>
</dbReference>
<evidence type="ECO:0000259" key="8">
    <source>
        <dbReference type="PROSITE" id="PS50850"/>
    </source>
</evidence>
<keyword evidence="3" id="KW-0813">Transport</keyword>
<dbReference type="InterPro" id="IPR001958">
    <property type="entry name" value="Tet-R_TetA/multi-R_MdtG-like"/>
</dbReference>
<accession>A0A6M6E5H1</accession>
<feature type="transmembrane region" description="Helical" evidence="7">
    <location>
        <begin position="112"/>
        <end position="128"/>
    </location>
</feature>
<dbReference type="InterPro" id="IPR036259">
    <property type="entry name" value="MFS_trans_sf"/>
</dbReference>
<feature type="transmembrane region" description="Helical" evidence="7">
    <location>
        <begin position="18"/>
        <end position="39"/>
    </location>
</feature>
<evidence type="ECO:0000256" key="7">
    <source>
        <dbReference type="SAM" id="Phobius"/>
    </source>
</evidence>
<dbReference type="EMBL" id="CP045272">
    <property type="protein sequence ID" value="QJX79838.1"/>
    <property type="molecule type" value="Genomic_DNA"/>
</dbReference>
<comment type="similarity">
    <text evidence="2">Belongs to the major facilitator superfamily. TCR/Tet family.</text>
</comment>
<feature type="transmembrane region" description="Helical" evidence="7">
    <location>
        <begin position="379"/>
        <end position="397"/>
    </location>
</feature>
<keyword evidence="4 7" id="KW-0812">Transmembrane</keyword>
<keyword evidence="5 7" id="KW-1133">Transmembrane helix</keyword>
<dbReference type="SUPFAM" id="SSF103473">
    <property type="entry name" value="MFS general substrate transporter"/>
    <property type="match status" value="1"/>
</dbReference>
<evidence type="ECO:0000313" key="9">
    <source>
        <dbReference type="EMBL" id="QJX79838.1"/>
    </source>
</evidence>
<dbReference type="InterPro" id="IPR005829">
    <property type="entry name" value="Sugar_transporter_CS"/>
</dbReference>
<evidence type="ECO:0000256" key="1">
    <source>
        <dbReference type="ARBA" id="ARBA00004651"/>
    </source>
</evidence>
<evidence type="ECO:0000256" key="3">
    <source>
        <dbReference type="ARBA" id="ARBA00022448"/>
    </source>
</evidence>
<dbReference type="PROSITE" id="PS00216">
    <property type="entry name" value="SUGAR_TRANSPORT_1"/>
    <property type="match status" value="1"/>
</dbReference>
<feature type="transmembrane region" description="Helical" evidence="7">
    <location>
        <begin position="298"/>
        <end position="325"/>
    </location>
</feature>
<dbReference type="PANTHER" id="PTHR23504:SF15">
    <property type="entry name" value="MAJOR FACILITATOR SUPERFAMILY (MFS) PROFILE DOMAIN-CONTAINING PROTEIN"/>
    <property type="match status" value="1"/>
</dbReference>
<dbReference type="PANTHER" id="PTHR23504">
    <property type="entry name" value="MAJOR FACILITATOR SUPERFAMILY DOMAIN-CONTAINING PROTEIN 10"/>
    <property type="match status" value="1"/>
</dbReference>
<feature type="transmembrane region" description="Helical" evidence="7">
    <location>
        <begin position="140"/>
        <end position="159"/>
    </location>
</feature>
<feature type="transmembrane region" description="Helical" evidence="7">
    <location>
        <begin position="255"/>
        <end position="277"/>
    </location>
</feature>
<reference evidence="9 10" key="1">
    <citation type="submission" date="2019-10" db="EMBL/GenBank/DDBJ databases">
        <title>Complete genome sequences for adaption low water activity.</title>
        <authorList>
            <person name="Zhao L."/>
            <person name="Zhong J."/>
        </authorList>
    </citation>
    <scope>NUCLEOTIDE SEQUENCE [LARGE SCALE GENOMIC DNA]</scope>
    <source>
        <strain evidence="9 10">FDU301</strain>
    </source>
</reference>
<evidence type="ECO:0000256" key="2">
    <source>
        <dbReference type="ARBA" id="ARBA00007520"/>
    </source>
</evidence>
<proteinExistence type="inferred from homology"/>
<dbReference type="GO" id="GO:0022857">
    <property type="term" value="F:transmembrane transporter activity"/>
    <property type="evidence" value="ECO:0007669"/>
    <property type="project" value="InterPro"/>
</dbReference>
<dbReference type="AlphaFoldDB" id="A0A6M6E5H1"/>
<dbReference type="InterPro" id="IPR020846">
    <property type="entry name" value="MFS_dom"/>
</dbReference>
<evidence type="ECO:0000313" key="10">
    <source>
        <dbReference type="Proteomes" id="UP000501076"/>
    </source>
</evidence>
<dbReference type="PROSITE" id="PS50850">
    <property type="entry name" value="MFS"/>
    <property type="match status" value="1"/>
</dbReference>
<organism evidence="9 10">
    <name type="scientific">Priestia megaterium</name>
    <name type="common">Bacillus megaterium</name>
    <dbReference type="NCBI Taxonomy" id="1404"/>
    <lineage>
        <taxon>Bacteria</taxon>
        <taxon>Bacillati</taxon>
        <taxon>Bacillota</taxon>
        <taxon>Bacilli</taxon>
        <taxon>Bacillales</taxon>
        <taxon>Bacillaceae</taxon>
        <taxon>Priestia</taxon>
    </lineage>
</organism>
<evidence type="ECO:0000256" key="6">
    <source>
        <dbReference type="ARBA" id="ARBA00023136"/>
    </source>
</evidence>
<name>A0A6M6E5H1_PRIMG</name>
<evidence type="ECO:0000256" key="5">
    <source>
        <dbReference type="ARBA" id="ARBA00022989"/>
    </source>
</evidence>
<feature type="transmembrane region" description="Helical" evidence="7">
    <location>
        <begin position="51"/>
        <end position="71"/>
    </location>
</feature>
<dbReference type="Pfam" id="PF07690">
    <property type="entry name" value="MFS_1"/>
    <property type="match status" value="1"/>
</dbReference>
<sequence length="403" mass="43483">MQVELNLYKVYIKKTNGLITVFLTGLGLTIVSPVLPFLVKTYTSGPSGQATAVTLLTSIYALSVFLAAPVLGALSDRYGRRPVLIISLIGSAFGYFIFGLGGALWILFLGRTIEGLTGGEISAIFAYFADITSSNERTKYFGWISAVVGVGTALGPIIGGELATFGNSVPMYAGTVITLLNAIYGYFFMPESLEKSRRSSSISVRELNPFIQLSKVFSFKSVKWLLIAGFLVWIPNGSLQAIFSQFSIDTFAWQPIFIGLTFSIIGVLDIFSQTIIMPRLLKFLTDKKIALLGMISQIIGFILISISALTAFYFVFIVGMIFFGLGDSVFGPSFNGMLSKSLSDSEQGHILGGAQSIQSLARLIGPIIGGQLYSVVSHTTPAIMGVVLIGISTLVLSKKHRYI</sequence>
<dbReference type="Proteomes" id="UP000501076">
    <property type="component" value="Chromosome"/>
</dbReference>
<feature type="transmembrane region" description="Helical" evidence="7">
    <location>
        <begin position="171"/>
        <end position="189"/>
    </location>
</feature>
<dbReference type="InterPro" id="IPR011701">
    <property type="entry name" value="MFS"/>
</dbReference>
<dbReference type="CDD" id="cd17330">
    <property type="entry name" value="MFS_SLC46_TetA_like"/>
    <property type="match status" value="1"/>
</dbReference>
<dbReference type="Gene3D" id="1.20.1250.20">
    <property type="entry name" value="MFS general substrate transporter like domains"/>
    <property type="match status" value="1"/>
</dbReference>